<dbReference type="Pfam" id="PF05621">
    <property type="entry name" value="TniB"/>
    <property type="match status" value="1"/>
</dbReference>
<proteinExistence type="predicted"/>
<dbReference type="InterPro" id="IPR008868">
    <property type="entry name" value="TniB"/>
</dbReference>
<gene>
    <name evidence="1" type="ORF">QI031_23180</name>
</gene>
<dbReference type="AlphaFoldDB" id="A0AAJ6P8C6"/>
<dbReference type="InterPro" id="IPR027417">
    <property type="entry name" value="P-loop_NTPase"/>
</dbReference>
<evidence type="ECO:0000313" key="1">
    <source>
        <dbReference type="EMBL" id="WGV24644.1"/>
    </source>
</evidence>
<dbReference type="SUPFAM" id="SSF52540">
    <property type="entry name" value="P-loop containing nucleoside triphosphate hydrolases"/>
    <property type="match status" value="1"/>
</dbReference>
<name>A0AAJ6P8C6_9CYAN</name>
<accession>A0AAJ6P8C6</accession>
<keyword evidence="2" id="KW-1185">Reference proteome</keyword>
<dbReference type="RefSeq" id="WP_281481963.1">
    <property type="nucleotide sequence ID" value="NZ_CP124543.1"/>
</dbReference>
<dbReference type="KEGG" id="hbq:QI031_23180"/>
<evidence type="ECO:0000313" key="2">
    <source>
        <dbReference type="Proteomes" id="UP001223520"/>
    </source>
</evidence>
<sequence length="253" mass="28393">MTLKQAQAVAQELGDIALTDAKLQAEIQRLNRKSFVPLEQVKILHDWLEGKRQARQSGRVVGESRTGKTMGCDAYTLRHKPKQEPGQPPTVSVAYIQIPQECGAKELFGVILEHLKYQVTKGTVAEIRDRTFRVLKGCGVEMLIVDEADRLKPKTFAEVCDIFDKLEIAVILVGTDRLDAVIKRNEQVYNRFQACHRFGKMSGEDFKRTVDIWEKKVLQLSVASNLSSKTMLKTLGEATLGYPCFVTLGEANL</sequence>
<dbReference type="EMBL" id="CP124543">
    <property type="protein sequence ID" value="WGV24644.1"/>
    <property type="molecule type" value="Genomic_DNA"/>
</dbReference>
<protein>
    <submittedName>
        <fullName evidence="1">TniB family NTP-binding protein</fullName>
    </submittedName>
</protein>
<dbReference type="Gene3D" id="3.40.50.300">
    <property type="entry name" value="P-loop containing nucleotide triphosphate hydrolases"/>
    <property type="match status" value="1"/>
</dbReference>
<dbReference type="Proteomes" id="UP001223520">
    <property type="component" value="Chromosome"/>
</dbReference>
<organism evidence="1 2">
    <name type="scientific">Halotia branconii CENA392</name>
    <dbReference type="NCBI Taxonomy" id="1539056"/>
    <lineage>
        <taxon>Bacteria</taxon>
        <taxon>Bacillati</taxon>
        <taxon>Cyanobacteriota</taxon>
        <taxon>Cyanophyceae</taxon>
        <taxon>Nostocales</taxon>
        <taxon>Nodulariaceae</taxon>
        <taxon>Halotia</taxon>
    </lineage>
</organism>
<reference evidence="1 2" key="1">
    <citation type="journal article" date="2023" name="Limnol Oceanogr Lett">
        <title>Environmental adaptations by the intertidal Antarctic cyanobacterium Halotia branconii CENA392 as revealed using long-read genome sequencing.</title>
        <authorList>
            <person name="Dextro R.B."/>
            <person name="Delbaje E."/>
            <person name="Freitas P.N.N."/>
            <person name="Geraldes V."/>
            <person name="Pinto E."/>
            <person name="Long P.F."/>
            <person name="Fiore M.F."/>
        </authorList>
    </citation>
    <scope>NUCLEOTIDE SEQUENCE [LARGE SCALE GENOMIC DNA]</scope>
    <source>
        <strain evidence="1 2">CENA392</strain>
    </source>
</reference>